<dbReference type="Pfam" id="PF00069">
    <property type="entry name" value="Pkinase"/>
    <property type="match status" value="1"/>
</dbReference>
<dbReference type="Proteomes" id="UP000000600">
    <property type="component" value="Unassembled WGS sequence"/>
</dbReference>
<dbReference type="Gene3D" id="1.10.510.10">
    <property type="entry name" value="Transferase(Phosphotransferase) domain 1"/>
    <property type="match status" value="1"/>
</dbReference>
<keyword evidence="2" id="KW-0547">Nucleotide-binding</keyword>
<dbReference type="CDD" id="cd00180">
    <property type="entry name" value="PKc"/>
    <property type="match status" value="1"/>
</dbReference>
<sequence>MSNPYKFEDNSVAKEVGDYIIYKKPLGKGKCGEVFLGKSKKLNIKVAVKQSKHNGIQNEERLKEIMNSREIQVMQKVKSENLVGFYDFKVSSNYIYLFIEYCDGGTLTEFIKKNPNISDEQIVDIFKQIANGFQALVKENVIHRDLKPDNILLHQNVIKIADFGFARFIEGNPEQAGLYTLKGTPLYVPPQIFDDKKYSNQFDIWSFGCILYELAFGKNIHESIFDLGQLKIRLGSFKNQKVQFPRNNRNPKILQMISRMLEYSEENRITWPQIFESDMFLQSPKQFLEIQHEIQIKDNNKYQEKLQNLQIFTKLSEQFEKINCDHFFLLKWKCILFYFWKFSLENFRQKINEQNTQSFQINQRNGKITSNKGCPTLTDLIAQYIDDLKVEVQKQLQLYCTITKQWIEKPKNLSSKTSNFEELSLMSNIEKCDNKQLLFFVEKYGLGTFTDEIDLNIKQMIKIIKDELA</sequence>
<feature type="domain" description="Protein kinase" evidence="5">
    <location>
        <begin position="20"/>
        <end position="281"/>
    </location>
</feature>
<dbReference type="GO" id="GO:0016020">
    <property type="term" value="C:membrane"/>
    <property type="evidence" value="ECO:0000318"/>
    <property type="project" value="GO_Central"/>
</dbReference>
<dbReference type="SMART" id="SM00220">
    <property type="entry name" value="S_TKc"/>
    <property type="match status" value="1"/>
</dbReference>
<evidence type="ECO:0000313" key="6">
    <source>
        <dbReference type="EMBL" id="CAK68105.1"/>
    </source>
</evidence>
<keyword evidence="7" id="KW-1185">Reference proteome</keyword>
<protein>
    <recommendedName>
        <fullName evidence="5">Protein kinase domain-containing protein</fullName>
    </recommendedName>
</protein>
<dbReference type="GO" id="GO:0004674">
    <property type="term" value="F:protein serine/threonine kinase activity"/>
    <property type="evidence" value="ECO:0000318"/>
    <property type="project" value="GO_Central"/>
</dbReference>
<evidence type="ECO:0000256" key="1">
    <source>
        <dbReference type="ARBA" id="ARBA00022679"/>
    </source>
</evidence>
<keyword evidence="4" id="KW-0067">ATP-binding</keyword>
<dbReference type="eggNOG" id="KOG0595">
    <property type="taxonomic scope" value="Eukaryota"/>
</dbReference>
<dbReference type="RefSeq" id="XP_001435502.1">
    <property type="nucleotide sequence ID" value="XM_001435465.1"/>
</dbReference>
<organism evidence="6 7">
    <name type="scientific">Paramecium tetraurelia</name>
    <dbReference type="NCBI Taxonomy" id="5888"/>
    <lineage>
        <taxon>Eukaryota</taxon>
        <taxon>Sar</taxon>
        <taxon>Alveolata</taxon>
        <taxon>Ciliophora</taxon>
        <taxon>Intramacronucleata</taxon>
        <taxon>Oligohymenophorea</taxon>
        <taxon>Peniculida</taxon>
        <taxon>Parameciidae</taxon>
        <taxon>Paramecium</taxon>
    </lineage>
</organism>
<keyword evidence="1" id="KW-0808">Transferase</keyword>
<dbReference type="GO" id="GO:0000407">
    <property type="term" value="C:phagophore assembly site"/>
    <property type="evidence" value="ECO:0000318"/>
    <property type="project" value="GO_Central"/>
</dbReference>
<dbReference type="InParanoid" id="A0CBD8"/>
<evidence type="ECO:0000313" key="7">
    <source>
        <dbReference type="Proteomes" id="UP000000600"/>
    </source>
</evidence>
<dbReference type="InterPro" id="IPR045269">
    <property type="entry name" value="Atg1-like"/>
</dbReference>
<dbReference type="KEGG" id="ptm:GSPATT00036888001"/>
<dbReference type="EMBL" id="CT868057">
    <property type="protein sequence ID" value="CAK68105.1"/>
    <property type="molecule type" value="Genomic_DNA"/>
</dbReference>
<dbReference type="GO" id="GO:0005776">
    <property type="term" value="C:autophagosome"/>
    <property type="evidence" value="ECO:0000318"/>
    <property type="project" value="GO_Central"/>
</dbReference>
<dbReference type="SUPFAM" id="SSF56112">
    <property type="entry name" value="Protein kinase-like (PK-like)"/>
    <property type="match status" value="1"/>
</dbReference>
<dbReference type="GO" id="GO:0005829">
    <property type="term" value="C:cytosol"/>
    <property type="evidence" value="ECO:0000318"/>
    <property type="project" value="GO_Central"/>
</dbReference>
<dbReference type="GO" id="GO:0005737">
    <property type="term" value="C:cytoplasm"/>
    <property type="evidence" value="ECO:0000318"/>
    <property type="project" value="GO_Central"/>
</dbReference>
<dbReference type="PANTHER" id="PTHR24348:SF22">
    <property type="entry name" value="NON-SPECIFIC SERINE_THREONINE PROTEIN KINASE"/>
    <property type="match status" value="1"/>
</dbReference>
<reference evidence="6 7" key="1">
    <citation type="journal article" date="2006" name="Nature">
        <title>Global trends of whole-genome duplications revealed by the ciliate Paramecium tetraurelia.</title>
        <authorList>
            <consortium name="Genoscope"/>
            <person name="Aury J.-M."/>
            <person name="Jaillon O."/>
            <person name="Duret L."/>
            <person name="Noel B."/>
            <person name="Jubin C."/>
            <person name="Porcel B.M."/>
            <person name="Segurens B."/>
            <person name="Daubin V."/>
            <person name="Anthouard V."/>
            <person name="Aiach N."/>
            <person name="Arnaiz O."/>
            <person name="Billaut A."/>
            <person name="Beisson J."/>
            <person name="Blanc I."/>
            <person name="Bouhouche K."/>
            <person name="Camara F."/>
            <person name="Duharcourt S."/>
            <person name="Guigo R."/>
            <person name="Gogendeau D."/>
            <person name="Katinka M."/>
            <person name="Keller A.-M."/>
            <person name="Kissmehl R."/>
            <person name="Klotz C."/>
            <person name="Koll F."/>
            <person name="Le Moue A."/>
            <person name="Lepere C."/>
            <person name="Malinsky S."/>
            <person name="Nowacki M."/>
            <person name="Nowak J.K."/>
            <person name="Plattner H."/>
            <person name="Poulain J."/>
            <person name="Ruiz F."/>
            <person name="Serrano V."/>
            <person name="Zagulski M."/>
            <person name="Dessen P."/>
            <person name="Betermier M."/>
            <person name="Weissenbach J."/>
            <person name="Scarpelli C."/>
            <person name="Schachter V."/>
            <person name="Sperling L."/>
            <person name="Meyer E."/>
            <person name="Cohen J."/>
            <person name="Wincker P."/>
        </authorList>
    </citation>
    <scope>NUCLEOTIDE SEQUENCE [LARGE SCALE GENOMIC DNA]</scope>
    <source>
        <strain evidence="6 7">Stock d4-2</strain>
    </source>
</reference>
<evidence type="ECO:0000256" key="2">
    <source>
        <dbReference type="ARBA" id="ARBA00022741"/>
    </source>
</evidence>
<evidence type="ECO:0000259" key="5">
    <source>
        <dbReference type="PROSITE" id="PS50011"/>
    </source>
</evidence>
<proteinExistence type="predicted"/>
<dbReference type="GO" id="GO:0005524">
    <property type="term" value="F:ATP binding"/>
    <property type="evidence" value="ECO:0007669"/>
    <property type="project" value="UniProtKB-KW"/>
</dbReference>
<dbReference type="OrthoDB" id="287216at2759"/>
<dbReference type="InterPro" id="IPR011009">
    <property type="entry name" value="Kinase-like_dom_sf"/>
</dbReference>
<dbReference type="InterPro" id="IPR000719">
    <property type="entry name" value="Prot_kinase_dom"/>
</dbReference>
<keyword evidence="3" id="KW-0418">Kinase</keyword>
<evidence type="ECO:0000256" key="3">
    <source>
        <dbReference type="ARBA" id="ARBA00022777"/>
    </source>
</evidence>
<dbReference type="HOGENOM" id="CLU_583253_0_0_1"/>
<evidence type="ECO:0000256" key="4">
    <source>
        <dbReference type="ARBA" id="ARBA00022840"/>
    </source>
</evidence>
<dbReference type="OMA" id="EENRITW"/>
<gene>
    <name evidence="6" type="ORF">GSPATT00036888001</name>
</gene>
<dbReference type="PROSITE" id="PS50011">
    <property type="entry name" value="PROTEIN_KINASE_DOM"/>
    <property type="match status" value="1"/>
</dbReference>
<dbReference type="PANTHER" id="PTHR24348">
    <property type="entry name" value="SERINE/THREONINE-PROTEIN KINASE UNC-51-RELATED"/>
    <property type="match status" value="1"/>
</dbReference>
<dbReference type="InterPro" id="IPR008271">
    <property type="entry name" value="Ser/Thr_kinase_AS"/>
</dbReference>
<dbReference type="AlphaFoldDB" id="A0CBD8"/>
<dbReference type="GO" id="GO:0000045">
    <property type="term" value="P:autophagosome assembly"/>
    <property type="evidence" value="ECO:0000318"/>
    <property type="project" value="GO_Central"/>
</dbReference>
<dbReference type="GO" id="GO:0010506">
    <property type="term" value="P:regulation of autophagy"/>
    <property type="evidence" value="ECO:0000318"/>
    <property type="project" value="GO_Central"/>
</dbReference>
<dbReference type="GeneID" id="5021287"/>
<accession>A0CBD8</accession>
<dbReference type="PROSITE" id="PS00108">
    <property type="entry name" value="PROTEIN_KINASE_ST"/>
    <property type="match status" value="1"/>
</dbReference>
<dbReference type="STRING" id="5888.A0CBD8"/>
<name>A0CBD8_PARTE</name>